<evidence type="ECO:0000313" key="10">
    <source>
        <dbReference type="Proteomes" id="UP000290958"/>
    </source>
</evidence>
<keyword evidence="10" id="KW-1185">Reference proteome</keyword>
<dbReference type="Proteomes" id="UP000290958">
    <property type="component" value="Unassembled WGS sequence"/>
</dbReference>
<keyword evidence="7 8" id="KW-0472">Membrane</keyword>
<evidence type="ECO:0000256" key="4">
    <source>
        <dbReference type="ARBA" id="ARBA00022692"/>
    </source>
</evidence>
<reference evidence="10" key="1">
    <citation type="submission" date="2019-01" db="EMBL/GenBank/DDBJ databases">
        <title>Cytophagaceae bacterium strain CAR-16.</title>
        <authorList>
            <person name="Chen W.-M."/>
        </authorList>
    </citation>
    <scope>NUCLEOTIDE SEQUENCE [LARGE SCALE GENOMIC DNA]</scope>
    <source>
        <strain evidence="10">CHR27</strain>
    </source>
</reference>
<name>A0A4Q1KJZ1_9SPHN</name>
<dbReference type="InterPro" id="IPR013426">
    <property type="entry name" value="EpsH-like"/>
</dbReference>
<dbReference type="GO" id="GO:0005886">
    <property type="term" value="C:plasma membrane"/>
    <property type="evidence" value="ECO:0007669"/>
    <property type="project" value="UniProtKB-SubCell"/>
</dbReference>
<evidence type="ECO:0000256" key="2">
    <source>
        <dbReference type="ARBA" id="ARBA00022475"/>
    </source>
</evidence>
<evidence type="ECO:0000256" key="8">
    <source>
        <dbReference type="SAM" id="Phobius"/>
    </source>
</evidence>
<sequence length="298" mass="32321">MTASSAPAPEPASQPLWWRAALLRHWPLWAGFLILLVPTLGGLGREVWSMEIGAHGPIVLATGLWLITQCLPDMRARLAPASGPVVALILALALPIYAFGRAYDFISLEALGVYGAVLGLAYRLAGWPALRHNVFPFFYLGFLVPPPGWLIDQATAPLRTLVSTVATGLLEPLGYPILREGVTLFVGSYQLLVEDACAGMNSIVGLTAITLFYIYLLHRASWRYALLLVSLIIPVAIIVNILRVIALILLTHYYGDGVAQGFLHVTTGIMLFTVALAAMFGLDWLLQRLLGKRLGANA</sequence>
<comment type="subcellular location">
    <subcellularLocation>
        <location evidence="1">Cell membrane</location>
        <topology evidence="1">Multi-pass membrane protein</topology>
    </subcellularLocation>
</comment>
<organism evidence="9 10">
    <name type="scientific">Sphingobium fluviale</name>
    <dbReference type="NCBI Taxonomy" id="2506423"/>
    <lineage>
        <taxon>Bacteria</taxon>
        <taxon>Pseudomonadati</taxon>
        <taxon>Pseudomonadota</taxon>
        <taxon>Alphaproteobacteria</taxon>
        <taxon>Sphingomonadales</taxon>
        <taxon>Sphingomonadaceae</taxon>
        <taxon>Sphingobium</taxon>
    </lineage>
</organism>
<dbReference type="EMBL" id="SBKP01000003">
    <property type="protein sequence ID" value="RXR29952.1"/>
    <property type="molecule type" value="Genomic_DNA"/>
</dbReference>
<dbReference type="NCBIfam" id="TIGR04178">
    <property type="entry name" value="exo_archaeo"/>
    <property type="match status" value="1"/>
</dbReference>
<comment type="caution">
    <text evidence="9">The sequence shown here is derived from an EMBL/GenBank/DDBJ whole genome shotgun (WGS) entry which is preliminary data.</text>
</comment>
<protein>
    <submittedName>
        <fullName evidence="9">Exosortase</fullName>
        <ecNumber evidence="9">3.4.22.-</ecNumber>
    </submittedName>
</protein>
<dbReference type="InterPro" id="IPR019127">
    <property type="entry name" value="Exosortase"/>
</dbReference>
<dbReference type="NCBIfam" id="NF035943">
    <property type="entry name" value="exosort_XrtV"/>
    <property type="match status" value="1"/>
</dbReference>
<keyword evidence="3" id="KW-0645">Protease</keyword>
<keyword evidence="4 8" id="KW-0812">Transmembrane</keyword>
<dbReference type="Pfam" id="PF09721">
    <property type="entry name" value="Exosortase_EpsH"/>
    <property type="match status" value="1"/>
</dbReference>
<feature type="transmembrane region" description="Helical" evidence="8">
    <location>
        <begin position="198"/>
        <end position="217"/>
    </location>
</feature>
<dbReference type="InterPro" id="IPR026392">
    <property type="entry name" value="Exo/Archaeosortase_dom"/>
</dbReference>
<dbReference type="OrthoDB" id="9797363at2"/>
<dbReference type="EC" id="3.4.22.-" evidence="9"/>
<dbReference type="GO" id="GO:0006508">
    <property type="term" value="P:proteolysis"/>
    <property type="evidence" value="ECO:0007669"/>
    <property type="project" value="UniProtKB-KW"/>
</dbReference>
<keyword evidence="2" id="KW-1003">Cell membrane</keyword>
<proteinExistence type="predicted"/>
<gene>
    <name evidence="9" type="primary">xrt</name>
    <name evidence="9" type="ORF">EQG66_05305</name>
</gene>
<evidence type="ECO:0000256" key="5">
    <source>
        <dbReference type="ARBA" id="ARBA00022801"/>
    </source>
</evidence>
<keyword evidence="6 8" id="KW-1133">Transmembrane helix</keyword>
<feature type="transmembrane region" description="Helical" evidence="8">
    <location>
        <begin position="78"/>
        <end position="99"/>
    </location>
</feature>
<feature type="transmembrane region" description="Helical" evidence="8">
    <location>
        <begin position="262"/>
        <end position="286"/>
    </location>
</feature>
<feature type="transmembrane region" description="Helical" evidence="8">
    <location>
        <begin position="105"/>
        <end position="122"/>
    </location>
</feature>
<evidence type="ECO:0000256" key="7">
    <source>
        <dbReference type="ARBA" id="ARBA00023136"/>
    </source>
</evidence>
<keyword evidence="5 9" id="KW-0378">Hydrolase</keyword>
<feature type="transmembrane region" description="Helical" evidence="8">
    <location>
        <begin position="224"/>
        <end position="250"/>
    </location>
</feature>
<feature type="transmembrane region" description="Helical" evidence="8">
    <location>
        <begin position="52"/>
        <end position="71"/>
    </location>
</feature>
<dbReference type="NCBIfam" id="TIGR02602">
    <property type="entry name" value="8TM_EpsH"/>
    <property type="match status" value="1"/>
</dbReference>
<evidence type="ECO:0000256" key="3">
    <source>
        <dbReference type="ARBA" id="ARBA00022670"/>
    </source>
</evidence>
<dbReference type="RefSeq" id="WP_129403493.1">
    <property type="nucleotide sequence ID" value="NZ_SBKP01000003.1"/>
</dbReference>
<evidence type="ECO:0000256" key="1">
    <source>
        <dbReference type="ARBA" id="ARBA00004651"/>
    </source>
</evidence>
<evidence type="ECO:0000256" key="6">
    <source>
        <dbReference type="ARBA" id="ARBA00022989"/>
    </source>
</evidence>
<feature type="transmembrane region" description="Helical" evidence="8">
    <location>
        <begin position="21"/>
        <end position="40"/>
    </location>
</feature>
<dbReference type="AlphaFoldDB" id="A0A4Q1KJZ1"/>
<feature type="transmembrane region" description="Helical" evidence="8">
    <location>
        <begin position="134"/>
        <end position="151"/>
    </location>
</feature>
<accession>A0A4Q1KJZ1</accession>
<evidence type="ECO:0000313" key="9">
    <source>
        <dbReference type="EMBL" id="RXR29952.1"/>
    </source>
</evidence>
<dbReference type="GO" id="GO:0008233">
    <property type="term" value="F:peptidase activity"/>
    <property type="evidence" value="ECO:0007669"/>
    <property type="project" value="UniProtKB-KW"/>
</dbReference>